<evidence type="ECO:0000313" key="3">
    <source>
        <dbReference type="EMBL" id="GFZ82471.1"/>
    </source>
</evidence>
<dbReference type="Proteomes" id="UP000598120">
    <property type="component" value="Unassembled WGS sequence"/>
</dbReference>
<name>A0A8J2TMT5_9FLAO</name>
<evidence type="ECO:0008006" key="5">
    <source>
        <dbReference type="Google" id="ProtNLM"/>
    </source>
</evidence>
<protein>
    <recommendedName>
        <fullName evidence="5">Chromosome partitioning protein ParA</fullName>
    </recommendedName>
</protein>
<comment type="caution">
    <text evidence="3">The sequence shown here is derived from an EMBL/GenBank/DDBJ whole genome shotgun (WGS) entry which is preliminary data.</text>
</comment>
<keyword evidence="2" id="KW-0472">Membrane</keyword>
<dbReference type="RefSeq" id="WP_188605327.1">
    <property type="nucleotide sequence ID" value="NZ_BMIC01000001.1"/>
</dbReference>
<gene>
    <name evidence="3" type="ORF">GCM10011531_11240</name>
</gene>
<feature type="transmembrane region" description="Helical" evidence="2">
    <location>
        <begin position="12"/>
        <end position="32"/>
    </location>
</feature>
<evidence type="ECO:0000256" key="1">
    <source>
        <dbReference type="SAM" id="Coils"/>
    </source>
</evidence>
<organism evidence="3 4">
    <name type="scientific">Aquaticitalea lipolytica</name>
    <dbReference type="NCBI Taxonomy" id="1247562"/>
    <lineage>
        <taxon>Bacteria</taxon>
        <taxon>Pseudomonadati</taxon>
        <taxon>Bacteroidota</taxon>
        <taxon>Flavobacteriia</taxon>
        <taxon>Flavobacteriales</taxon>
        <taxon>Flavobacteriaceae</taxon>
        <taxon>Aquaticitalea</taxon>
    </lineage>
</organism>
<keyword evidence="4" id="KW-1185">Reference proteome</keyword>
<keyword evidence="2" id="KW-0812">Transmembrane</keyword>
<proteinExistence type="predicted"/>
<reference evidence="3 4" key="1">
    <citation type="journal article" date="2014" name="Int. J. Syst. Evol. Microbiol.">
        <title>Complete genome sequence of Corynebacterium casei LMG S-19264T (=DSM 44701T), isolated from a smear-ripened cheese.</title>
        <authorList>
            <consortium name="US DOE Joint Genome Institute (JGI-PGF)"/>
            <person name="Walter F."/>
            <person name="Albersmeier A."/>
            <person name="Kalinowski J."/>
            <person name="Ruckert C."/>
        </authorList>
    </citation>
    <scope>NUCLEOTIDE SEQUENCE [LARGE SCALE GENOMIC DNA]</scope>
    <source>
        <strain evidence="3 4">CGMCC 1.15295</strain>
    </source>
</reference>
<evidence type="ECO:0000256" key="2">
    <source>
        <dbReference type="SAM" id="Phobius"/>
    </source>
</evidence>
<sequence>MIVNPQLFNYRLIIGSLIVAIAVLAVFSFTNYESIKSHQLFLEQEKKLVEGELSQMLVRYDEVSTTNDDISLKLKEAKLSTKMALDSLRLLKSDFSVISKYKSQLITLKSKNKELFETISSLDDINKKLEKDKLLAFNELRKQKEENSSLAKENKDLNKALEKGALLTANSFKAKAYQTVSGKQYETKKASKATSIQVCFTLAENALALKGEKELYIQIVNPKNNVVADKGSIEFGTSSLIYSSKNNVYYNNDVVDICTNIEADIDDKPLTKGIYYVSVFYKDRKLGNTQIVLD</sequence>
<evidence type="ECO:0000313" key="4">
    <source>
        <dbReference type="Proteomes" id="UP000598120"/>
    </source>
</evidence>
<dbReference type="AlphaFoldDB" id="A0A8J2TMT5"/>
<keyword evidence="2" id="KW-1133">Transmembrane helix</keyword>
<accession>A0A8J2TMT5</accession>
<keyword evidence="1" id="KW-0175">Coiled coil</keyword>
<dbReference type="EMBL" id="BMIC01000001">
    <property type="protein sequence ID" value="GFZ82471.1"/>
    <property type="molecule type" value="Genomic_DNA"/>
</dbReference>
<feature type="coiled-coil region" evidence="1">
    <location>
        <begin position="112"/>
        <end position="160"/>
    </location>
</feature>